<dbReference type="Pfam" id="PF25597">
    <property type="entry name" value="SH3_retrovirus"/>
    <property type="match status" value="1"/>
</dbReference>
<evidence type="ECO:0000256" key="10">
    <source>
        <dbReference type="ARBA" id="ARBA00023268"/>
    </source>
</evidence>
<dbReference type="GO" id="GO:0003964">
    <property type="term" value="F:RNA-directed DNA polymerase activity"/>
    <property type="evidence" value="ECO:0007669"/>
    <property type="project" value="UniProtKB-KW"/>
</dbReference>
<dbReference type="AlphaFoldDB" id="A0A0A9Z7G7"/>
<keyword evidence="7" id="KW-0695">RNA-directed DNA polymerase</keyword>
<protein>
    <submittedName>
        <fullName evidence="13">Retrovirus-related Pol polyprotein from transposon TNT 1-94</fullName>
    </submittedName>
</protein>
<feature type="domain" description="Integrase catalytic" evidence="12">
    <location>
        <begin position="107"/>
        <end position="273"/>
    </location>
</feature>
<keyword evidence="5" id="KW-0460">Magnesium</keyword>
<dbReference type="GO" id="GO:0004519">
    <property type="term" value="F:endonuclease activity"/>
    <property type="evidence" value="ECO:0007669"/>
    <property type="project" value="UniProtKB-KW"/>
</dbReference>
<evidence type="ECO:0000256" key="3">
    <source>
        <dbReference type="ARBA" id="ARBA00022759"/>
    </source>
</evidence>
<evidence type="ECO:0000256" key="11">
    <source>
        <dbReference type="SAM" id="MobiDB-lite"/>
    </source>
</evidence>
<evidence type="ECO:0000256" key="9">
    <source>
        <dbReference type="ARBA" id="ARBA00023172"/>
    </source>
</evidence>
<evidence type="ECO:0000256" key="7">
    <source>
        <dbReference type="ARBA" id="ARBA00022918"/>
    </source>
</evidence>
<dbReference type="PANTHER" id="PTHR42648">
    <property type="entry name" value="TRANSPOSASE, PUTATIVE-RELATED"/>
    <property type="match status" value="1"/>
</dbReference>
<dbReference type="Pfam" id="PF00665">
    <property type="entry name" value="rve"/>
    <property type="match status" value="1"/>
</dbReference>
<evidence type="ECO:0000259" key="12">
    <source>
        <dbReference type="PROSITE" id="PS50994"/>
    </source>
</evidence>
<dbReference type="GO" id="GO:0003887">
    <property type="term" value="F:DNA-directed DNA polymerase activity"/>
    <property type="evidence" value="ECO:0007669"/>
    <property type="project" value="UniProtKB-KW"/>
</dbReference>
<keyword evidence="3" id="KW-0255">Endonuclease</keyword>
<dbReference type="GO" id="GO:0015074">
    <property type="term" value="P:DNA integration"/>
    <property type="evidence" value="ECO:0007669"/>
    <property type="project" value="UniProtKB-KW"/>
</dbReference>
<keyword evidence="10" id="KW-0511">Multifunctional enzyme</keyword>
<dbReference type="PROSITE" id="PS50994">
    <property type="entry name" value="INTEGRASE"/>
    <property type="match status" value="1"/>
</dbReference>
<name>A0A0A9Z7G7_LYGHE</name>
<dbReference type="GO" id="GO:0046872">
    <property type="term" value="F:metal ion binding"/>
    <property type="evidence" value="ECO:0007669"/>
    <property type="project" value="UniProtKB-KW"/>
</dbReference>
<dbReference type="GO" id="GO:0003676">
    <property type="term" value="F:nucleic acid binding"/>
    <property type="evidence" value="ECO:0007669"/>
    <property type="project" value="InterPro"/>
</dbReference>
<dbReference type="Pfam" id="PF13976">
    <property type="entry name" value="gag_pre-integrs"/>
    <property type="match status" value="1"/>
</dbReference>
<feature type="compositionally biased region" description="Low complexity" evidence="11">
    <location>
        <begin position="374"/>
        <end position="392"/>
    </location>
</feature>
<dbReference type="InterPro" id="IPR013103">
    <property type="entry name" value="RVT_2"/>
</dbReference>
<keyword evidence="8" id="KW-0808">Transferase</keyword>
<evidence type="ECO:0000256" key="6">
    <source>
        <dbReference type="ARBA" id="ARBA00022908"/>
    </source>
</evidence>
<dbReference type="PANTHER" id="PTHR42648:SF11">
    <property type="entry name" value="TRANSPOSON TY4-P GAG-POL POLYPROTEIN"/>
    <property type="match status" value="1"/>
</dbReference>
<sequence length="517" mass="59302">GGYTAVFKQGSAFVLKNDQIVFSASKVDKMYHLRFVIQREYAGVAHLSNVDTWHRRLGHIGVRSMKLLPSLVEGMDVDIKSLNMPIECEYCIQGKLTRFPHLQKRIRARRPLELLHTDLMGPISPTSHDGARYVMTIIDDFTHFTVAYILKNKSDAFEHFKIYEAMATSHFGLPISRVRCDSGGEYISRQFKSFCQNKGIQIDYTIRYTPSQNGVAERMNRLIFERVRCMIFNSNTPKNLWTEALMCAIYIINRSPTVALIKKTPAEQWYGNKPNLDKLRVFGCVAYVRLPTELLKSKLDSRSIKCYLMGYCSNGYRLWDPNAQRIIRAHDVHFNENEFRSVEGNIESTPISIDDVLDSESCSSDIETIEPGGDVQPDTSPTSSDPVSATPPRRTSRQTKKPGYLQDFVTLAYSAEAFVDDVPQDFSDLHNREDKEFWMEAIREEIDSLLQAGTWSEVLLPPGRKAISCRWVFRIKRNENGEIDRYKARLVIKGCSQIKSFDYFETYAPVAHYSTIR</sequence>
<keyword evidence="8" id="KW-0548">Nucleotidyltransferase</keyword>
<dbReference type="Gene3D" id="3.30.420.10">
    <property type="entry name" value="Ribonuclease H-like superfamily/Ribonuclease H"/>
    <property type="match status" value="1"/>
</dbReference>
<evidence type="ECO:0000256" key="4">
    <source>
        <dbReference type="ARBA" id="ARBA00022801"/>
    </source>
</evidence>
<keyword evidence="9" id="KW-0233">DNA recombination</keyword>
<dbReference type="EMBL" id="GBHO01004301">
    <property type="protein sequence ID" value="JAG39303.1"/>
    <property type="molecule type" value="Transcribed_RNA"/>
</dbReference>
<keyword evidence="4" id="KW-0378">Hydrolase</keyword>
<keyword evidence="8" id="KW-0239">DNA-directed DNA polymerase</keyword>
<feature type="non-terminal residue" evidence="13">
    <location>
        <position position="1"/>
    </location>
</feature>
<reference evidence="13" key="1">
    <citation type="journal article" date="2014" name="PLoS ONE">
        <title>Transcriptome-Based Identification of ABC Transporters in the Western Tarnished Plant Bug Lygus hesperus.</title>
        <authorList>
            <person name="Hull J.J."/>
            <person name="Chaney K."/>
            <person name="Geib S.M."/>
            <person name="Fabrick J.A."/>
            <person name="Brent C.S."/>
            <person name="Walsh D."/>
            <person name="Lavine L.C."/>
        </authorList>
    </citation>
    <scope>NUCLEOTIDE SEQUENCE</scope>
</reference>
<dbReference type="GO" id="GO:0016787">
    <property type="term" value="F:hydrolase activity"/>
    <property type="evidence" value="ECO:0007669"/>
    <property type="project" value="UniProtKB-KW"/>
</dbReference>
<organism evidence="13">
    <name type="scientific">Lygus hesperus</name>
    <name type="common">Western plant bug</name>
    <dbReference type="NCBI Taxonomy" id="30085"/>
    <lineage>
        <taxon>Eukaryota</taxon>
        <taxon>Metazoa</taxon>
        <taxon>Ecdysozoa</taxon>
        <taxon>Arthropoda</taxon>
        <taxon>Hexapoda</taxon>
        <taxon>Insecta</taxon>
        <taxon>Pterygota</taxon>
        <taxon>Neoptera</taxon>
        <taxon>Paraneoptera</taxon>
        <taxon>Hemiptera</taxon>
        <taxon>Heteroptera</taxon>
        <taxon>Panheteroptera</taxon>
        <taxon>Cimicomorpha</taxon>
        <taxon>Miridae</taxon>
        <taxon>Mirini</taxon>
        <taxon>Lygus</taxon>
    </lineage>
</organism>
<keyword evidence="2" id="KW-0479">Metal-binding</keyword>
<evidence type="ECO:0000256" key="2">
    <source>
        <dbReference type="ARBA" id="ARBA00022723"/>
    </source>
</evidence>
<evidence type="ECO:0000256" key="1">
    <source>
        <dbReference type="ARBA" id="ARBA00022722"/>
    </source>
</evidence>
<reference evidence="13" key="2">
    <citation type="submission" date="2014-07" db="EMBL/GenBank/DDBJ databases">
        <authorList>
            <person name="Hull J."/>
        </authorList>
    </citation>
    <scope>NUCLEOTIDE SEQUENCE</scope>
</reference>
<dbReference type="InterPro" id="IPR025724">
    <property type="entry name" value="GAG-pre-integrase_dom"/>
</dbReference>
<dbReference type="InterPro" id="IPR039537">
    <property type="entry name" value="Retrotran_Ty1/copia-like"/>
</dbReference>
<dbReference type="Pfam" id="PF07727">
    <property type="entry name" value="RVT_2"/>
    <property type="match status" value="1"/>
</dbReference>
<evidence type="ECO:0000313" key="13">
    <source>
        <dbReference type="EMBL" id="JAG39303.1"/>
    </source>
</evidence>
<proteinExistence type="predicted"/>
<dbReference type="InterPro" id="IPR036397">
    <property type="entry name" value="RNaseH_sf"/>
</dbReference>
<evidence type="ECO:0000256" key="5">
    <source>
        <dbReference type="ARBA" id="ARBA00022842"/>
    </source>
</evidence>
<dbReference type="InterPro" id="IPR001584">
    <property type="entry name" value="Integrase_cat-core"/>
</dbReference>
<keyword evidence="1" id="KW-0540">Nuclease</keyword>
<gene>
    <name evidence="13" type="primary">POLX_1</name>
    <name evidence="13" type="ORF">CM83_9508</name>
</gene>
<dbReference type="InterPro" id="IPR057670">
    <property type="entry name" value="SH3_retrovirus"/>
</dbReference>
<feature type="non-terminal residue" evidence="13">
    <location>
        <position position="517"/>
    </location>
</feature>
<keyword evidence="6" id="KW-0229">DNA integration</keyword>
<accession>A0A0A9Z7G7</accession>
<evidence type="ECO:0000256" key="8">
    <source>
        <dbReference type="ARBA" id="ARBA00022932"/>
    </source>
</evidence>
<dbReference type="GO" id="GO:0006310">
    <property type="term" value="P:DNA recombination"/>
    <property type="evidence" value="ECO:0007669"/>
    <property type="project" value="UniProtKB-KW"/>
</dbReference>
<dbReference type="InterPro" id="IPR012337">
    <property type="entry name" value="RNaseH-like_sf"/>
</dbReference>
<feature type="region of interest" description="Disordered" evidence="11">
    <location>
        <begin position="364"/>
        <end position="400"/>
    </location>
</feature>
<dbReference type="SUPFAM" id="SSF53098">
    <property type="entry name" value="Ribonuclease H-like"/>
    <property type="match status" value="1"/>
</dbReference>